<organism evidence="10 11">
    <name type="scientific">Thermogutta terrifontis</name>
    <dbReference type="NCBI Taxonomy" id="1331910"/>
    <lineage>
        <taxon>Bacteria</taxon>
        <taxon>Pseudomonadati</taxon>
        <taxon>Planctomycetota</taxon>
        <taxon>Planctomycetia</taxon>
        <taxon>Pirellulales</taxon>
        <taxon>Thermoguttaceae</taxon>
        <taxon>Thermogutta</taxon>
    </lineage>
</organism>
<dbReference type="NCBIfam" id="NF001913">
    <property type="entry name" value="PRK00696.1"/>
    <property type="match status" value="1"/>
</dbReference>
<protein>
    <recommendedName>
        <fullName evidence="7">Succinate--CoA ligase [ADP-forming] subunit beta</fullName>
        <ecNumber evidence="7">6.2.1.5</ecNumber>
    </recommendedName>
    <alternativeName>
        <fullName evidence="7">Succinyl-CoA synthetase subunit beta</fullName>
        <shortName evidence="7">SCS-beta</shortName>
    </alternativeName>
</protein>
<dbReference type="RefSeq" id="WP_095416271.1">
    <property type="nucleotide sequence ID" value="NZ_CP018477.1"/>
</dbReference>
<dbReference type="UniPathway" id="UPA00223">
    <property type="reaction ID" value="UER00999"/>
</dbReference>
<keyword evidence="3 7" id="KW-0436">Ligase</keyword>
<dbReference type="PROSITE" id="PS50975">
    <property type="entry name" value="ATP_GRASP"/>
    <property type="match status" value="1"/>
</dbReference>
<dbReference type="PROSITE" id="PS01217">
    <property type="entry name" value="SUCCINYL_COA_LIG_3"/>
    <property type="match status" value="1"/>
</dbReference>
<dbReference type="GO" id="GO:0005524">
    <property type="term" value="F:ATP binding"/>
    <property type="evidence" value="ECO:0007669"/>
    <property type="project" value="UniProtKB-UniRule"/>
</dbReference>
<evidence type="ECO:0000256" key="4">
    <source>
        <dbReference type="ARBA" id="ARBA00022723"/>
    </source>
</evidence>
<dbReference type="GO" id="GO:0000287">
    <property type="term" value="F:magnesium ion binding"/>
    <property type="evidence" value="ECO:0007669"/>
    <property type="project" value="UniProtKB-UniRule"/>
</dbReference>
<dbReference type="EMBL" id="CP018477">
    <property type="protein sequence ID" value="ASV76499.1"/>
    <property type="molecule type" value="Genomic_DNA"/>
</dbReference>
<evidence type="ECO:0000256" key="7">
    <source>
        <dbReference type="HAMAP-Rule" id="MF_00558"/>
    </source>
</evidence>
<dbReference type="Pfam" id="PF08442">
    <property type="entry name" value="ATP-grasp_2"/>
    <property type="match status" value="1"/>
</dbReference>
<keyword evidence="2 7" id="KW-0816">Tricarboxylic acid cycle</keyword>
<dbReference type="EC" id="6.2.1.5" evidence="7"/>
<dbReference type="OrthoDB" id="9802602at2"/>
<comment type="cofactor">
    <cofactor evidence="7">
        <name>Mg(2+)</name>
        <dbReference type="ChEBI" id="CHEBI:18420"/>
    </cofactor>
    <text evidence="7">Binds 1 Mg(2+) ion per subunit.</text>
</comment>
<dbReference type="FunFam" id="3.30.470.20:FF:000002">
    <property type="entry name" value="Succinate--CoA ligase [ADP-forming] subunit beta"/>
    <property type="match status" value="1"/>
</dbReference>
<evidence type="ECO:0000256" key="2">
    <source>
        <dbReference type="ARBA" id="ARBA00022532"/>
    </source>
</evidence>
<keyword evidence="6 7" id="KW-0460">Magnesium</keyword>
<feature type="binding site" evidence="7">
    <location>
        <begin position="330"/>
        <end position="332"/>
    </location>
    <ligand>
        <name>substrate</name>
        <note>ligand shared with subunit alpha</note>
    </ligand>
</feature>
<feature type="binding site" evidence="7">
    <location>
        <position position="107"/>
    </location>
    <ligand>
        <name>ATP</name>
        <dbReference type="ChEBI" id="CHEBI:30616"/>
    </ligand>
</feature>
<comment type="similarity">
    <text evidence="1 7">Belongs to the succinate/malate CoA ligase beta subunit family.</text>
</comment>
<dbReference type="FunFam" id="3.40.50.261:FF:000001">
    <property type="entry name" value="Succinate--CoA ligase [ADP-forming] subunit beta"/>
    <property type="match status" value="1"/>
</dbReference>
<gene>
    <name evidence="7" type="primary">sucC</name>
    <name evidence="10" type="ORF">THTE_3898</name>
</gene>
<dbReference type="Gene3D" id="3.30.1490.20">
    <property type="entry name" value="ATP-grasp fold, A domain"/>
    <property type="match status" value="1"/>
</dbReference>
<comment type="pathway">
    <text evidence="7">Carbohydrate metabolism; tricarboxylic acid cycle; succinate from succinyl-CoA (ligase route): step 1/1.</text>
</comment>
<dbReference type="HAMAP" id="MF_00558">
    <property type="entry name" value="Succ_CoA_beta"/>
    <property type="match status" value="1"/>
</dbReference>
<feature type="binding site" evidence="7">
    <location>
        <begin position="53"/>
        <end position="55"/>
    </location>
    <ligand>
        <name>ATP</name>
        <dbReference type="ChEBI" id="CHEBI:30616"/>
    </ligand>
</feature>
<evidence type="ECO:0000313" key="10">
    <source>
        <dbReference type="EMBL" id="ASV76499.1"/>
    </source>
</evidence>
<dbReference type="PIRSF" id="PIRSF001554">
    <property type="entry name" value="SucCS_beta"/>
    <property type="match status" value="1"/>
</dbReference>
<dbReference type="GO" id="GO:0004775">
    <property type="term" value="F:succinate-CoA ligase (ADP-forming) activity"/>
    <property type="evidence" value="ECO:0007669"/>
    <property type="project" value="UniProtKB-UniRule"/>
</dbReference>
<dbReference type="Gene3D" id="3.40.50.261">
    <property type="entry name" value="Succinyl-CoA synthetase domains"/>
    <property type="match status" value="1"/>
</dbReference>
<dbReference type="AlphaFoldDB" id="A0A286RKK8"/>
<comment type="catalytic activity">
    <reaction evidence="7">
        <text>GTP + succinate + CoA = succinyl-CoA + GDP + phosphate</text>
        <dbReference type="Rhea" id="RHEA:22120"/>
        <dbReference type="ChEBI" id="CHEBI:30031"/>
        <dbReference type="ChEBI" id="CHEBI:37565"/>
        <dbReference type="ChEBI" id="CHEBI:43474"/>
        <dbReference type="ChEBI" id="CHEBI:57287"/>
        <dbReference type="ChEBI" id="CHEBI:57292"/>
        <dbReference type="ChEBI" id="CHEBI:58189"/>
    </reaction>
</comment>
<dbReference type="Gene3D" id="3.30.470.20">
    <property type="entry name" value="ATP-grasp fold, B domain"/>
    <property type="match status" value="1"/>
</dbReference>
<keyword evidence="11" id="KW-1185">Reference proteome</keyword>
<dbReference type="Proteomes" id="UP000215086">
    <property type="component" value="Chromosome"/>
</dbReference>
<feature type="binding site" evidence="7">
    <location>
        <position position="110"/>
    </location>
    <ligand>
        <name>ATP</name>
        <dbReference type="ChEBI" id="CHEBI:30616"/>
    </ligand>
</feature>
<evidence type="ECO:0000256" key="8">
    <source>
        <dbReference type="PROSITE-ProRule" id="PRU00409"/>
    </source>
</evidence>
<dbReference type="InterPro" id="IPR011761">
    <property type="entry name" value="ATP-grasp"/>
</dbReference>
<dbReference type="InterPro" id="IPR005811">
    <property type="entry name" value="SUCC_ACL_C"/>
</dbReference>
<dbReference type="InterPro" id="IPR016102">
    <property type="entry name" value="Succinyl-CoA_synth-like"/>
</dbReference>
<feature type="binding site" evidence="7">
    <location>
        <position position="115"/>
    </location>
    <ligand>
        <name>ATP</name>
        <dbReference type="ChEBI" id="CHEBI:30616"/>
    </ligand>
</feature>
<comment type="subunit">
    <text evidence="7">Heterotetramer of two alpha and two beta subunits.</text>
</comment>
<dbReference type="SUPFAM" id="SSF56059">
    <property type="entry name" value="Glutathione synthetase ATP-binding domain-like"/>
    <property type="match status" value="1"/>
</dbReference>
<dbReference type="FunFam" id="3.30.1490.20:FF:000002">
    <property type="entry name" value="Succinate--CoA ligase [ADP-forming] subunit beta"/>
    <property type="match status" value="1"/>
</dbReference>
<comment type="catalytic activity">
    <reaction evidence="7">
        <text>succinate + ATP + CoA = succinyl-CoA + ADP + phosphate</text>
        <dbReference type="Rhea" id="RHEA:17661"/>
        <dbReference type="ChEBI" id="CHEBI:30031"/>
        <dbReference type="ChEBI" id="CHEBI:30616"/>
        <dbReference type="ChEBI" id="CHEBI:43474"/>
        <dbReference type="ChEBI" id="CHEBI:57287"/>
        <dbReference type="ChEBI" id="CHEBI:57292"/>
        <dbReference type="ChEBI" id="CHEBI:456216"/>
        <dbReference type="EC" id="6.2.1.5"/>
    </reaction>
</comment>
<sequence>MKIHEYQAKALFREFGVPVPAGKVAETPEEAGHLFDELAVPRAVVKAQIHAGGRGKGTFREFPDQHGVQLVMSSEETREVAGRMLGHTLVTAQTGPEGRVVRRVLVEEATDVTRELYVGMVVDRQRASPVILASTAGGMDIETVAATQPEAIFYEPVDIGLGVRAYQSRKLSQKLGLGQGDFARQLDLVLRGISRIFVEKDCSLVEINPLGVTADGRLLAMDAKINFDDNAAFRHPEWKELRDVDEEDPIELRASEAGLSYVKLDGDIGCLVNGAGLAMSTMDLIMLHGGRPANFLDVGGGADLNQVIEAFRILLADSKVRAVLVNIFGGIMRCSTIAQALVEAHRTVGITVPVVVRLEGNEVEQGRKILAESGLAIIPANDLTDAAQKVVAAAAGR</sequence>
<accession>A0A286RKK8</accession>
<evidence type="ECO:0000259" key="9">
    <source>
        <dbReference type="PROSITE" id="PS50975"/>
    </source>
</evidence>
<dbReference type="GO" id="GO:0042709">
    <property type="term" value="C:succinate-CoA ligase complex"/>
    <property type="evidence" value="ECO:0007669"/>
    <property type="project" value="UniProtKB-ARBA"/>
</dbReference>
<keyword evidence="7 8" id="KW-0067">ATP-binding</keyword>
<evidence type="ECO:0000256" key="5">
    <source>
        <dbReference type="ARBA" id="ARBA00022741"/>
    </source>
</evidence>
<evidence type="ECO:0000256" key="6">
    <source>
        <dbReference type="ARBA" id="ARBA00022842"/>
    </source>
</evidence>
<dbReference type="GO" id="GO:0005829">
    <property type="term" value="C:cytosol"/>
    <property type="evidence" value="ECO:0007669"/>
    <property type="project" value="TreeGrafter"/>
</dbReference>
<evidence type="ECO:0000256" key="3">
    <source>
        <dbReference type="ARBA" id="ARBA00022598"/>
    </source>
</evidence>
<dbReference type="GO" id="GO:0004776">
    <property type="term" value="F:succinate-CoA ligase (GDP-forming) activity"/>
    <property type="evidence" value="ECO:0007669"/>
    <property type="project" value="RHEA"/>
</dbReference>
<feature type="binding site" evidence="7">
    <location>
        <position position="273"/>
    </location>
    <ligand>
        <name>substrate</name>
        <note>ligand shared with subunit alpha</note>
    </ligand>
</feature>
<dbReference type="GO" id="GO:0006099">
    <property type="term" value="P:tricarboxylic acid cycle"/>
    <property type="evidence" value="ECO:0007669"/>
    <property type="project" value="UniProtKB-UniRule"/>
</dbReference>
<dbReference type="KEGG" id="ttf:THTE_3898"/>
<proteinExistence type="inferred from homology"/>
<feature type="binding site" evidence="7">
    <location>
        <position position="222"/>
    </location>
    <ligand>
        <name>Mg(2+)</name>
        <dbReference type="ChEBI" id="CHEBI:18420"/>
    </ligand>
</feature>
<keyword evidence="5 7" id="KW-0547">Nucleotide-binding</keyword>
<feature type="binding site" evidence="7">
    <location>
        <position position="46"/>
    </location>
    <ligand>
        <name>ATP</name>
        <dbReference type="ChEBI" id="CHEBI:30616"/>
    </ligand>
</feature>
<feature type="domain" description="ATP-grasp" evidence="9">
    <location>
        <begin position="9"/>
        <end position="236"/>
    </location>
</feature>
<dbReference type="InterPro" id="IPR017866">
    <property type="entry name" value="Succ-CoA_synthase_bsu_CS"/>
</dbReference>
<evidence type="ECO:0000256" key="1">
    <source>
        <dbReference type="ARBA" id="ARBA00009182"/>
    </source>
</evidence>
<reference evidence="10 11" key="1">
    <citation type="journal article" name="Front. Microbiol.">
        <title>Sugar Metabolism of the First Thermophilic Planctomycete Thermogutta terrifontis: Comparative Genomic and Transcriptomic Approaches.</title>
        <authorList>
            <person name="Elcheninov A.G."/>
            <person name="Menzel P."/>
            <person name="Gudbergsdottir S.R."/>
            <person name="Slesarev A.I."/>
            <person name="Kadnikov V.V."/>
            <person name="Krogh A."/>
            <person name="Bonch-Osmolovskaya E.A."/>
            <person name="Peng X."/>
            <person name="Kublanov I.V."/>
        </authorList>
    </citation>
    <scope>NUCLEOTIDE SEQUENCE [LARGE SCALE GENOMIC DNA]</scope>
    <source>
        <strain evidence="10 11">R1</strain>
    </source>
</reference>
<dbReference type="NCBIfam" id="TIGR01016">
    <property type="entry name" value="sucCoAbeta"/>
    <property type="match status" value="1"/>
</dbReference>
<dbReference type="InterPro" id="IPR005809">
    <property type="entry name" value="Succ_CoA_ligase-like_bsu"/>
</dbReference>
<dbReference type="Pfam" id="PF00549">
    <property type="entry name" value="Ligase_CoA"/>
    <property type="match status" value="1"/>
</dbReference>
<dbReference type="InterPro" id="IPR013815">
    <property type="entry name" value="ATP_grasp_subdomain_1"/>
</dbReference>
<dbReference type="PANTHER" id="PTHR11815">
    <property type="entry name" value="SUCCINYL-COA SYNTHETASE BETA CHAIN"/>
    <property type="match status" value="1"/>
</dbReference>
<dbReference type="SUPFAM" id="SSF52210">
    <property type="entry name" value="Succinyl-CoA synthetase domains"/>
    <property type="match status" value="1"/>
</dbReference>
<evidence type="ECO:0000313" key="11">
    <source>
        <dbReference type="Proteomes" id="UP000215086"/>
    </source>
</evidence>
<name>A0A286RKK8_9BACT</name>
<dbReference type="PANTHER" id="PTHR11815:SF10">
    <property type="entry name" value="SUCCINATE--COA LIGASE [GDP-FORMING] SUBUNIT BETA, MITOCHONDRIAL"/>
    <property type="match status" value="1"/>
</dbReference>
<comment type="function">
    <text evidence="7">Succinyl-CoA synthetase functions in the citric acid cycle (TCA), coupling the hydrolysis of succinyl-CoA to the synthesis of either ATP or GTP and thus represents the only step of substrate-level phosphorylation in the TCA. The beta subunit provides nucleotide specificity of the enzyme and binds the substrate succinate, while the binding sites for coenzyme A and phosphate are found in the alpha subunit.</text>
</comment>
<keyword evidence="4 7" id="KW-0479">Metal-binding</keyword>
<dbReference type="GO" id="GO:0006104">
    <property type="term" value="P:succinyl-CoA metabolic process"/>
    <property type="evidence" value="ECO:0007669"/>
    <property type="project" value="TreeGrafter"/>
</dbReference>
<dbReference type="InterPro" id="IPR013650">
    <property type="entry name" value="ATP-grasp_succ-CoA_synth-type"/>
</dbReference>
<feature type="binding site" evidence="7">
    <location>
        <position position="208"/>
    </location>
    <ligand>
        <name>Mg(2+)</name>
        <dbReference type="ChEBI" id="CHEBI:18420"/>
    </ligand>
</feature>